<proteinExistence type="predicted"/>
<organism evidence="1 2">
    <name type="scientific">Datura stramonium</name>
    <name type="common">Jimsonweed</name>
    <name type="synonym">Common thornapple</name>
    <dbReference type="NCBI Taxonomy" id="4076"/>
    <lineage>
        <taxon>Eukaryota</taxon>
        <taxon>Viridiplantae</taxon>
        <taxon>Streptophyta</taxon>
        <taxon>Embryophyta</taxon>
        <taxon>Tracheophyta</taxon>
        <taxon>Spermatophyta</taxon>
        <taxon>Magnoliopsida</taxon>
        <taxon>eudicotyledons</taxon>
        <taxon>Gunneridae</taxon>
        <taxon>Pentapetalae</taxon>
        <taxon>asterids</taxon>
        <taxon>lamiids</taxon>
        <taxon>Solanales</taxon>
        <taxon>Solanaceae</taxon>
        <taxon>Solanoideae</taxon>
        <taxon>Datureae</taxon>
        <taxon>Datura</taxon>
    </lineage>
</organism>
<keyword evidence="2" id="KW-1185">Reference proteome</keyword>
<sequence>MEAICCLCYSTPLVLYVETQVQQLKGLHSGENGQPFAVITSSGQTHEYYENGFNLGGAGRKIPERITAKDLRNNIVKSIAYGLSKQNSLSKKKLADHAT</sequence>
<dbReference type="Proteomes" id="UP000823775">
    <property type="component" value="Unassembled WGS sequence"/>
</dbReference>
<gene>
    <name evidence="1" type="ORF">HAX54_033627</name>
</gene>
<dbReference type="EMBL" id="JACEIK010004307">
    <property type="protein sequence ID" value="MCD9644999.1"/>
    <property type="molecule type" value="Genomic_DNA"/>
</dbReference>
<accession>A0ABS8VDS0</accession>
<evidence type="ECO:0000313" key="2">
    <source>
        <dbReference type="Proteomes" id="UP000823775"/>
    </source>
</evidence>
<evidence type="ECO:0000313" key="1">
    <source>
        <dbReference type="EMBL" id="MCD9644999.1"/>
    </source>
</evidence>
<name>A0ABS8VDS0_DATST</name>
<reference evidence="1 2" key="1">
    <citation type="journal article" date="2021" name="BMC Genomics">
        <title>Datura genome reveals duplications of psychoactive alkaloid biosynthetic genes and high mutation rate following tissue culture.</title>
        <authorList>
            <person name="Rajewski A."/>
            <person name="Carter-House D."/>
            <person name="Stajich J."/>
            <person name="Litt A."/>
        </authorList>
    </citation>
    <scope>NUCLEOTIDE SEQUENCE [LARGE SCALE GENOMIC DNA]</scope>
    <source>
        <strain evidence="1">AR-01</strain>
    </source>
</reference>
<protein>
    <submittedName>
        <fullName evidence="1">Uncharacterized protein</fullName>
    </submittedName>
</protein>
<comment type="caution">
    <text evidence="1">The sequence shown here is derived from an EMBL/GenBank/DDBJ whole genome shotgun (WGS) entry which is preliminary data.</text>
</comment>